<accession>I3ZLV2</accession>
<dbReference type="RefSeq" id="WP_014787480.1">
    <property type="nucleotide sequence ID" value="NC_018014.1"/>
</dbReference>
<dbReference type="eggNOG" id="COG0657">
    <property type="taxonomic scope" value="Bacteria"/>
</dbReference>
<keyword evidence="1" id="KW-0732">Signal</keyword>
<evidence type="ECO:0000313" key="4">
    <source>
        <dbReference type="Proteomes" id="UP000006056"/>
    </source>
</evidence>
<dbReference type="STRING" id="926566.Terro_4012"/>
<keyword evidence="3" id="KW-0645">Protease</keyword>
<dbReference type="OrthoDB" id="189734at2"/>
<dbReference type="HOGENOM" id="CLU_042159_0_0_0"/>
<evidence type="ECO:0000313" key="3">
    <source>
        <dbReference type="EMBL" id="AFL90220.1"/>
    </source>
</evidence>
<dbReference type="GO" id="GO:0008233">
    <property type="term" value="F:peptidase activity"/>
    <property type="evidence" value="ECO:0007669"/>
    <property type="project" value="UniProtKB-KW"/>
</dbReference>
<reference evidence="3 4" key="1">
    <citation type="submission" date="2012-06" db="EMBL/GenBank/DDBJ databases">
        <title>Complete genome of Terriglobus roseus DSM 18391.</title>
        <authorList>
            <consortium name="US DOE Joint Genome Institute (JGI-PGF)"/>
            <person name="Lucas S."/>
            <person name="Copeland A."/>
            <person name="Lapidus A."/>
            <person name="Glavina del Rio T."/>
            <person name="Dalin E."/>
            <person name="Tice H."/>
            <person name="Bruce D."/>
            <person name="Goodwin L."/>
            <person name="Pitluck S."/>
            <person name="Peters L."/>
            <person name="Mikhailova N."/>
            <person name="Munk A.C.C."/>
            <person name="Kyrpides N."/>
            <person name="Mavromatis K."/>
            <person name="Ivanova N."/>
            <person name="Brettin T."/>
            <person name="Detter J.C."/>
            <person name="Han C."/>
            <person name="Larimer F."/>
            <person name="Land M."/>
            <person name="Hauser L."/>
            <person name="Markowitz V."/>
            <person name="Cheng J.-F."/>
            <person name="Hugenholtz P."/>
            <person name="Woyke T."/>
            <person name="Wu D."/>
            <person name="Brambilla E."/>
            <person name="Klenk H.-P."/>
            <person name="Eisen J.A."/>
        </authorList>
    </citation>
    <scope>NUCLEOTIDE SEQUENCE [LARGE SCALE GENOMIC DNA]</scope>
    <source>
        <strain evidence="4">DSM 18391 / NRRL B-41598 / KBS 63</strain>
    </source>
</reference>
<sequence>MKLSFALLLSFLAAGACRVQAQPASALAPLVTNQRVTHPAAGATSEHGELGGVPYRIEIPAHWNGSLVVFYHGYSYVPFGPELDKPLSNQQTPEYDRGYAIVQSAYSRTGWALEQALPETDRLREYFVKHYGKPKQTFVTGGSMGGALTMVTLEQRPEVYDGALALCGRLGPTDPPMQQRFAFRAAFDYYFPGLMPPLVPTPADYMDTDANRAKVAAALKSDPTKARKIRNLMHLHNDEDVAHMISYIGFIIADYQQRAGGNPFDNRDLIYNGTDPDDSASDNDLNDHVARYAADSNAHQYLVRNVTPTGKVLKPMLALTTTYDPLIPAATITSYPQMIAAAGFSQNFVQQYVHRDGHCTMSGEETGRAFDELVDWVNHGKQPKAGLLP</sequence>
<evidence type="ECO:0000259" key="2">
    <source>
        <dbReference type="Pfam" id="PF19878"/>
    </source>
</evidence>
<dbReference type="Pfam" id="PF19878">
    <property type="entry name" value="DUF6351"/>
    <property type="match status" value="1"/>
</dbReference>
<feature type="chain" id="PRO_5003684262" evidence="1">
    <location>
        <begin position="22"/>
        <end position="389"/>
    </location>
</feature>
<keyword evidence="4" id="KW-1185">Reference proteome</keyword>
<feature type="signal peptide" evidence="1">
    <location>
        <begin position="1"/>
        <end position="21"/>
    </location>
</feature>
<evidence type="ECO:0000256" key="1">
    <source>
        <dbReference type="SAM" id="SignalP"/>
    </source>
</evidence>
<proteinExistence type="predicted"/>
<dbReference type="GO" id="GO:0006508">
    <property type="term" value="P:proteolysis"/>
    <property type="evidence" value="ECO:0007669"/>
    <property type="project" value="UniProtKB-KW"/>
</dbReference>
<organism evidence="3 4">
    <name type="scientific">Terriglobus roseus (strain DSM 18391 / NRRL B-41598 / KBS 63)</name>
    <dbReference type="NCBI Taxonomy" id="926566"/>
    <lineage>
        <taxon>Bacteria</taxon>
        <taxon>Pseudomonadati</taxon>
        <taxon>Acidobacteriota</taxon>
        <taxon>Terriglobia</taxon>
        <taxon>Terriglobales</taxon>
        <taxon>Acidobacteriaceae</taxon>
        <taxon>Terriglobus</taxon>
    </lineage>
</organism>
<gene>
    <name evidence="3" type="ordered locus">Terro_4012</name>
</gene>
<dbReference type="Proteomes" id="UP000006056">
    <property type="component" value="Chromosome"/>
</dbReference>
<dbReference type="KEGG" id="trs:Terro_4012"/>
<name>I3ZLV2_TERRK</name>
<dbReference type="InterPro" id="IPR045556">
    <property type="entry name" value="DUF6351"/>
</dbReference>
<dbReference type="SUPFAM" id="SSF53474">
    <property type="entry name" value="alpha/beta-Hydrolases"/>
    <property type="match status" value="1"/>
</dbReference>
<dbReference type="PROSITE" id="PS51257">
    <property type="entry name" value="PROKAR_LIPOPROTEIN"/>
    <property type="match status" value="1"/>
</dbReference>
<dbReference type="AlphaFoldDB" id="I3ZLV2"/>
<protein>
    <submittedName>
        <fullName evidence="3">Protease II</fullName>
    </submittedName>
</protein>
<dbReference type="Gene3D" id="3.40.50.1820">
    <property type="entry name" value="alpha/beta hydrolase"/>
    <property type="match status" value="1"/>
</dbReference>
<dbReference type="InterPro" id="IPR029058">
    <property type="entry name" value="AB_hydrolase_fold"/>
</dbReference>
<feature type="domain" description="DUF6351" evidence="2">
    <location>
        <begin position="58"/>
        <end position="167"/>
    </location>
</feature>
<dbReference type="EMBL" id="CP003379">
    <property type="protein sequence ID" value="AFL90220.1"/>
    <property type="molecule type" value="Genomic_DNA"/>
</dbReference>
<keyword evidence="3" id="KW-0378">Hydrolase</keyword>